<keyword evidence="2" id="KW-1185">Reference proteome</keyword>
<name>A0ACA9LY95_9GLOM</name>
<comment type="caution">
    <text evidence="1">The sequence shown here is derived from an EMBL/GenBank/DDBJ whole genome shotgun (WGS) entry which is preliminary data.</text>
</comment>
<gene>
    <name evidence="1" type="ORF">SPELUC_LOCUS5343</name>
</gene>
<accession>A0ACA9LY95</accession>
<dbReference type="EMBL" id="CAJVPW010005411">
    <property type="protein sequence ID" value="CAG8554499.1"/>
    <property type="molecule type" value="Genomic_DNA"/>
</dbReference>
<protein>
    <submittedName>
        <fullName evidence="1">3021_t:CDS:1</fullName>
    </submittedName>
</protein>
<reference evidence="1" key="1">
    <citation type="submission" date="2021-06" db="EMBL/GenBank/DDBJ databases">
        <authorList>
            <person name="Kallberg Y."/>
            <person name="Tangrot J."/>
            <person name="Rosling A."/>
        </authorList>
    </citation>
    <scope>NUCLEOTIDE SEQUENCE</scope>
    <source>
        <strain evidence="1">28 12/20/2015</strain>
    </source>
</reference>
<dbReference type="Proteomes" id="UP000789366">
    <property type="component" value="Unassembled WGS sequence"/>
</dbReference>
<proteinExistence type="predicted"/>
<sequence length="263" mass="29594">MFINTLVEGKIPVKALIDTSSKFNTISKSLFDKLGTDHGIGPTCDPVKNLYKDAIGEIRCLDLQFQYKRTYHSLDGTDTIDFEIHKNPPFDLVLGQGWLWVHEVKIIFGFSPRTYEHRGKIVIDGMSIPLIDEDFNKAGSSKNNPHKSDLSMEEITNIIKKILSDVEDNQSGSSDSHKSQHCRISSHQKKKRYRDAKIIKSVIVSKSDSSTSSSGSEDKHIYKTEVVGSKSHDSKNCPKACFAIRKHPILKCKVKGKVNYRAL</sequence>
<evidence type="ECO:0000313" key="2">
    <source>
        <dbReference type="Proteomes" id="UP000789366"/>
    </source>
</evidence>
<organism evidence="1 2">
    <name type="scientific">Cetraspora pellucida</name>
    <dbReference type="NCBI Taxonomy" id="1433469"/>
    <lineage>
        <taxon>Eukaryota</taxon>
        <taxon>Fungi</taxon>
        <taxon>Fungi incertae sedis</taxon>
        <taxon>Mucoromycota</taxon>
        <taxon>Glomeromycotina</taxon>
        <taxon>Glomeromycetes</taxon>
        <taxon>Diversisporales</taxon>
        <taxon>Gigasporaceae</taxon>
        <taxon>Cetraspora</taxon>
    </lineage>
</organism>
<evidence type="ECO:0000313" key="1">
    <source>
        <dbReference type="EMBL" id="CAG8554499.1"/>
    </source>
</evidence>